<gene>
    <name evidence="11" type="primary">si:busm1-180o5.3</name>
</gene>
<accession>A0A1A8H1P9</accession>
<feature type="domain" description="DNA-directed DNA polymerase family B mitochondria/virus" evidence="10">
    <location>
        <begin position="1184"/>
        <end position="1275"/>
    </location>
</feature>
<proteinExistence type="inferred from homology"/>
<dbReference type="InterPro" id="IPR023211">
    <property type="entry name" value="DNA_pol_palm_dom_sf"/>
</dbReference>
<dbReference type="GO" id="GO:0003887">
    <property type="term" value="F:DNA-directed DNA polymerase activity"/>
    <property type="evidence" value="ECO:0007669"/>
    <property type="project" value="UniProtKB-KW"/>
</dbReference>
<protein>
    <recommendedName>
        <fullName evidence="2">DNA-directed DNA polymerase</fullName>
        <ecNumber evidence="2">2.7.7.7</ecNumber>
    </recommendedName>
</protein>
<evidence type="ECO:0000256" key="7">
    <source>
        <dbReference type="ARBA" id="ARBA00023125"/>
    </source>
</evidence>
<feature type="compositionally biased region" description="Polar residues" evidence="9">
    <location>
        <begin position="28"/>
        <end position="48"/>
    </location>
</feature>
<keyword evidence="6" id="KW-0239">DNA-directed DNA polymerase</keyword>
<dbReference type="InterPro" id="IPR036397">
    <property type="entry name" value="RNaseH_sf"/>
</dbReference>
<keyword evidence="7" id="KW-0238">DNA-binding</keyword>
<sequence length="1429" mass="163424">MTEEERHRVKAGPQAGQSSGVRFMRPQAEQSSTSKNVRNSAPPSQEQVNGYDENPTAQEQVNGEDENPADGDAENLPPEDHSDEVEDQPLAAQRRRRKRKITLFQRQKLVHLLLQTHFGIVKMAEHLYWLDDDIMDQTLNPPPLSDDWFDLTSISEQSVIDEILANAHDPSPQVVNEILEQILNSQNETDEILLNCPEPSPQVVNEILGEILNSQIADDGSYFQQGGGNNAFNQREMRETKSFRGISDPADFYLNVLQILHRFVERGSQIARPNDRLQFEIETLHSNYHVNFIYDGSNMLLHFQELLDNLVQSNESLDVDNDFHFRLQIINNPSGEGKRKVESLLSHELINKKRLHLICPAETELSLCFALSIAGLLNPAARDTELMNAAKNMQHQAGLSEQTPASFSNVNRFENIIQRKIVIFYRTDNVLSKFETDFNDRTNPMFILLLNNHYYGIKNVKGFLGAKYFCSWCFTPYQKLNTHHCKWFCRVCNSDLCKRTETTLITCNECNRICQNLTCFENHKTQVYRPQADRSVSLCEMFKKCATCKHVYYIAMSENGSQQHVCAADKCRICKQPKLSVDHRCFIQPVKKDDALTEKVIYYDVETFTNHEGVHIPFLICAKSDSGEIWEHYGVGCIKEFLMQMRRPKFKNCTFVAHNARGFDSYIILRAMCQLKIVPKNILMQGCKILSFNDPDFGLRFIDSLSFLTMKLSKLPAALGFMDKMKGYFPHKFSSLDHLEYIGPFPAVDDFGFDQMSPEQKNVFLEWYNHVSQRDIFDFKKEALFYCRNDVEILRKACGIFREEFFNETKIDPLVSVTVASACMRVFRSNFLKPETLAIPCPLGYRPHQKPFSNASIVWLEWIAYSQNVEIQHALTPSGERKVGDFLLDGFAVISGVEHGFEFMGCFFHGCPKCFEPSSICPLRKITFGEIYDKTVEKIQRLESEHRIKVTIIWEHEWQEMVKSNPAVKLFVDGFEPPASPLSPREALFGGRTCPVQLRCSAQNSEKICYVDFTSLYPYVNATQNYPIGHPKIHVSNFKDPSSYFGLNNAVISPPRKIFFPVLPFRTSKGKLVFTLCRTCAEMNNQTDSCSHTTSQRSLTGVWVTAEFNFALQSGYHLIKMIEVWDFEKSSKDVFSGYINTFLKQKQEASGFSPDVTDDESKSRYVQDYEIHQGIRLDPSKIQYNPAKRAISKLCLNSLWGKFGQRDDLVKTNIVHNPDEFFDLLFSGKYEVKFFSFVTPGAVLVQHSLSDKCLPFPGQSSNVYIAAFTTSYARLKLLTELNKLGKRVIYYDTDSIIYSAKEGESTLPTGPLLGDLTDELGGDSIQEFASAGPKTYAYKTRDRQQVVIKAKGITQSFISSSQINFDSLAQLVEGYLGGERERFLETHQSVIKRNKKDFSLSNASFVKKFRVVFDKRRLFPDGTTEPFGY</sequence>
<keyword evidence="5" id="KW-0235">DNA replication</keyword>
<comment type="catalytic activity">
    <reaction evidence="8">
        <text>DNA(n) + a 2'-deoxyribonucleoside 5'-triphosphate = DNA(n+1) + diphosphate</text>
        <dbReference type="Rhea" id="RHEA:22508"/>
        <dbReference type="Rhea" id="RHEA-COMP:17339"/>
        <dbReference type="Rhea" id="RHEA-COMP:17340"/>
        <dbReference type="ChEBI" id="CHEBI:33019"/>
        <dbReference type="ChEBI" id="CHEBI:61560"/>
        <dbReference type="ChEBI" id="CHEBI:173112"/>
        <dbReference type="EC" id="2.7.7.7"/>
    </reaction>
</comment>
<dbReference type="InterPro" id="IPR012337">
    <property type="entry name" value="RNaseH-like_sf"/>
</dbReference>
<dbReference type="InterPro" id="IPR043502">
    <property type="entry name" value="DNA/RNA_pol_sf"/>
</dbReference>
<dbReference type="Gene3D" id="3.30.420.10">
    <property type="entry name" value="Ribonuclease H-like superfamily/Ribonuclease H"/>
    <property type="match status" value="1"/>
</dbReference>
<dbReference type="PANTHER" id="PTHR33568">
    <property type="entry name" value="DNA POLYMERASE"/>
    <property type="match status" value="1"/>
</dbReference>
<evidence type="ECO:0000259" key="10">
    <source>
        <dbReference type="Pfam" id="PF03175"/>
    </source>
</evidence>
<feature type="region of interest" description="Disordered" evidence="9">
    <location>
        <begin position="1"/>
        <end position="94"/>
    </location>
</feature>
<dbReference type="SUPFAM" id="SSF53098">
    <property type="entry name" value="Ribonuclease H-like"/>
    <property type="match status" value="1"/>
</dbReference>
<feature type="domain" description="DNA-directed DNA polymerase family B mitochondria/virus" evidence="10">
    <location>
        <begin position="985"/>
        <end position="1151"/>
    </location>
</feature>
<keyword evidence="3" id="KW-0808">Transferase</keyword>
<dbReference type="Gene3D" id="1.10.287.690">
    <property type="entry name" value="Helix hairpin bin"/>
    <property type="match status" value="1"/>
</dbReference>
<dbReference type="Gene3D" id="3.90.1600.10">
    <property type="entry name" value="Palm domain of DNA polymerase"/>
    <property type="match status" value="1"/>
</dbReference>
<dbReference type="SUPFAM" id="SSF56672">
    <property type="entry name" value="DNA/RNA polymerases"/>
    <property type="match status" value="1"/>
</dbReference>
<reference evidence="11" key="1">
    <citation type="submission" date="2016-05" db="EMBL/GenBank/DDBJ databases">
        <authorList>
            <person name="Lavstsen T."/>
            <person name="Jespersen J.S."/>
        </authorList>
    </citation>
    <scope>NUCLEOTIDE SEQUENCE</scope>
    <source>
        <tissue evidence="11">Brain</tissue>
    </source>
</reference>
<evidence type="ECO:0000256" key="5">
    <source>
        <dbReference type="ARBA" id="ARBA00022705"/>
    </source>
</evidence>
<evidence type="ECO:0000256" key="3">
    <source>
        <dbReference type="ARBA" id="ARBA00022679"/>
    </source>
</evidence>
<name>A0A1A8H1P9_9TELE</name>
<evidence type="ECO:0000256" key="4">
    <source>
        <dbReference type="ARBA" id="ARBA00022695"/>
    </source>
</evidence>
<dbReference type="EC" id="2.7.7.7" evidence="2"/>
<dbReference type="PANTHER" id="PTHR33568:SF3">
    <property type="entry name" value="DNA-DIRECTED DNA POLYMERASE"/>
    <property type="match status" value="1"/>
</dbReference>
<evidence type="ECO:0000256" key="1">
    <source>
        <dbReference type="ARBA" id="ARBA00005755"/>
    </source>
</evidence>
<reference evidence="11" key="2">
    <citation type="submission" date="2016-06" db="EMBL/GenBank/DDBJ databases">
        <title>The genome of a short-lived fish provides insights into sex chromosome evolution and the genetic control of aging.</title>
        <authorList>
            <person name="Reichwald K."/>
            <person name="Felder M."/>
            <person name="Petzold A."/>
            <person name="Koch P."/>
            <person name="Groth M."/>
            <person name="Platzer M."/>
        </authorList>
    </citation>
    <scope>NUCLEOTIDE SEQUENCE</scope>
    <source>
        <tissue evidence="11">Brain</tissue>
    </source>
</reference>
<evidence type="ECO:0000256" key="6">
    <source>
        <dbReference type="ARBA" id="ARBA00022932"/>
    </source>
</evidence>
<evidence type="ECO:0000313" key="11">
    <source>
        <dbReference type="EMBL" id="SBQ77169.1"/>
    </source>
</evidence>
<dbReference type="InterPro" id="IPR004868">
    <property type="entry name" value="DNA-dir_DNA_pol_B_mt/vir"/>
</dbReference>
<evidence type="ECO:0000256" key="9">
    <source>
        <dbReference type="SAM" id="MobiDB-lite"/>
    </source>
</evidence>
<dbReference type="Pfam" id="PF03175">
    <property type="entry name" value="DNA_pol_B_2"/>
    <property type="match status" value="3"/>
</dbReference>
<evidence type="ECO:0000256" key="8">
    <source>
        <dbReference type="ARBA" id="ARBA00049244"/>
    </source>
</evidence>
<dbReference type="GO" id="GO:0003677">
    <property type="term" value="F:DNA binding"/>
    <property type="evidence" value="ECO:0007669"/>
    <property type="project" value="UniProtKB-KW"/>
</dbReference>
<organism evidence="11">
    <name type="scientific">Nothobranchius korthausae</name>
    <dbReference type="NCBI Taxonomy" id="1143690"/>
    <lineage>
        <taxon>Eukaryota</taxon>
        <taxon>Metazoa</taxon>
        <taxon>Chordata</taxon>
        <taxon>Craniata</taxon>
        <taxon>Vertebrata</taxon>
        <taxon>Euteleostomi</taxon>
        <taxon>Actinopterygii</taxon>
        <taxon>Neopterygii</taxon>
        <taxon>Teleostei</taxon>
        <taxon>Neoteleostei</taxon>
        <taxon>Acanthomorphata</taxon>
        <taxon>Ovalentaria</taxon>
        <taxon>Atherinomorphae</taxon>
        <taxon>Cyprinodontiformes</taxon>
        <taxon>Nothobranchiidae</taxon>
        <taxon>Nothobranchius</taxon>
    </lineage>
</organism>
<feature type="compositionally biased region" description="Acidic residues" evidence="9">
    <location>
        <begin position="62"/>
        <end position="73"/>
    </location>
</feature>
<feature type="domain" description="DNA-directed DNA polymerase family B mitochondria/virus" evidence="10">
    <location>
        <begin position="650"/>
        <end position="841"/>
    </location>
</feature>
<dbReference type="GO" id="GO:0006260">
    <property type="term" value="P:DNA replication"/>
    <property type="evidence" value="ECO:0007669"/>
    <property type="project" value="UniProtKB-KW"/>
</dbReference>
<comment type="similarity">
    <text evidence="1">Belongs to the DNA polymerase type-B family.</text>
</comment>
<evidence type="ECO:0000256" key="2">
    <source>
        <dbReference type="ARBA" id="ARBA00012417"/>
    </source>
</evidence>
<dbReference type="EMBL" id="HAEC01008953">
    <property type="protein sequence ID" value="SBQ77169.1"/>
    <property type="molecule type" value="Transcribed_RNA"/>
</dbReference>
<keyword evidence="4" id="KW-0548">Nucleotidyltransferase</keyword>
<dbReference type="GO" id="GO:0000166">
    <property type="term" value="F:nucleotide binding"/>
    <property type="evidence" value="ECO:0007669"/>
    <property type="project" value="InterPro"/>
</dbReference>